<dbReference type="Pfam" id="PF10884">
    <property type="entry name" value="DUF2683"/>
    <property type="match status" value="1"/>
</dbReference>
<dbReference type="InterPro" id="IPR020271">
    <property type="entry name" value="Uncharacterised_MJ1172"/>
</dbReference>
<reference evidence="1" key="1">
    <citation type="journal article" date="2014" name="Genome Biol. Evol.">
        <title>Comparative genomic analysis of malaria mosquito vector-associated novel pathogen Elizabethkingia anophelis.</title>
        <authorList>
            <person name="Teo J."/>
            <person name="Tan S.Y."/>
            <person name="Liu Y."/>
            <person name="Tay M."/>
            <person name="Ding Y."/>
            <person name="Li Y."/>
            <person name="Kjelleberg S."/>
            <person name="Givskov M."/>
            <person name="Lin R.T."/>
            <person name="Yang L."/>
        </authorList>
    </citation>
    <scope>NUCLEOTIDE SEQUENCE</scope>
</reference>
<evidence type="ECO:0000313" key="1">
    <source>
        <dbReference type="EMBL" id="DAC75463.1"/>
    </source>
</evidence>
<protein>
    <submittedName>
        <fullName evidence="1">Uncharacterized protein</fullName>
    </submittedName>
</protein>
<dbReference type="RefSeq" id="WP_009090888.1">
    <property type="nucleotide sequence ID" value="NZ_CBCRWW010000026.1"/>
</dbReference>
<accession>A0A455ZF25</accession>
<reference evidence="1" key="2">
    <citation type="journal article" date="2014" name="PLoS ONE">
        <title>Insights from the genome annotation of Elizabethkingia anophelis from the malaria vector Anopheles gambiae.</title>
        <authorList>
            <person name="Kukutla P."/>
            <person name="Lindberg B.G."/>
            <person name="Pei D."/>
            <person name="Rayl M."/>
            <person name="Yu W."/>
            <person name="Steritz M."/>
            <person name="Faye I."/>
            <person name="Xu J."/>
        </authorList>
    </citation>
    <scope>NUCLEOTIDE SEQUENCE</scope>
</reference>
<name>A0A455ZF25_9FLAO</name>
<reference evidence="1" key="4">
    <citation type="journal article" date="2016" name="Sci. Rep.">
        <title>Genomic epidemiology and global diversity of the emerging bacterial pathogen Elizabethkingia anophelis.</title>
        <authorList>
            <person name="Breurec S."/>
            <person name="Criscuolo A."/>
            <person name="Diancourt L."/>
            <person name="Rendueles O."/>
            <person name="Vandenbogaert M."/>
            <person name="Passet V."/>
            <person name="Caro V."/>
            <person name="Rocha E.P."/>
            <person name="Touchon M."/>
            <person name="Brisse S."/>
        </authorList>
    </citation>
    <scope>NUCLEOTIDE SEQUENCE</scope>
</reference>
<reference evidence="1" key="8">
    <citation type="journal article" date="2018" name="J. ISSAAS">
        <title>In Silico Identification of Three Types of Integrative and Conjugative Elements (ICEs) in Elizabethkingia anophelis Strains Isolated from Around the World.</title>
        <authorList>
            <person name="Xu J."/>
            <person name="Pei D."/>
            <person name="Nicholson A."/>
            <person name="Lan Y."/>
            <person name="Xia Q."/>
        </authorList>
    </citation>
    <scope>NUCLEOTIDE SEQUENCE</scope>
</reference>
<dbReference type="EMBL" id="BK010608">
    <property type="protein sequence ID" value="DAC75648.1"/>
    <property type="molecule type" value="Genomic_DNA"/>
</dbReference>
<sequence length="74" mass="8796">MEKLLIIPENKRQLDLLKSLLKEMKIKFVPTFTEDEADSSYSTEELHQYIEKARQEKKDGKLVTIETKKLWQSI</sequence>
<gene>
    <name evidence="1" type="primary">ICEEaIII(1)_R26_17578_17354</name>
    <name evidence="2" type="synonym">ICEEaIII(3)_As1_24390_24614</name>
</gene>
<reference evidence="1" key="7">
    <citation type="journal article" date="2017" name="Sci. Rep.">
        <title>Genomic features, phylogenetic relationships, and comparative genomics of Elizabethkingia anophelis strain EM361-97 isolated in Taiwan.</title>
        <authorList>
            <person name="Lin J.N."/>
            <person name="Lai C.H."/>
            <person name="Yang C.H."/>
            <person name="Huang Y.H."/>
            <person name="Lin H.H."/>
        </authorList>
    </citation>
    <scope>NUCLEOTIDE SEQUENCE</scope>
</reference>
<dbReference type="AlphaFoldDB" id="A0A455ZF25"/>
<organism evidence="1">
    <name type="scientific">Elizabethkingia anophelis</name>
    <dbReference type="NCBI Taxonomy" id="1117645"/>
    <lineage>
        <taxon>Bacteria</taxon>
        <taxon>Pseudomonadati</taxon>
        <taxon>Bacteroidota</taxon>
        <taxon>Flavobacteriia</taxon>
        <taxon>Flavobacteriales</taxon>
        <taxon>Weeksellaceae</taxon>
        <taxon>Elizabethkingia</taxon>
    </lineage>
</organism>
<dbReference type="GeneID" id="56686050"/>
<reference evidence="1" key="6">
    <citation type="journal article" date="2017" name="Nat. Commun.">
        <title>Evolutionary dynamics and genomic features of the Elizabethkingia anophelis 2015 to 2016 Wisconsin outbreak strain.</title>
        <authorList>
            <person name="Perrin A."/>
            <person name="Larsonneur E."/>
            <person name="Nicholson A.C."/>
            <person name="Edwards D.J."/>
            <person name="Gundlach K.M."/>
            <person name="Whitney A.M."/>
            <person name="Gulvik C.A."/>
            <person name="Bell M.E."/>
            <person name="Rendueles O."/>
            <person name="Cury J."/>
            <person name="Hugon P."/>
            <person name="Clermont D."/>
            <person name="Enouf V."/>
            <person name="Loparev V."/>
            <person name="Juieng P."/>
            <person name="Monson T."/>
            <person name="Warshauer D."/>
            <person name="Elbadawi L.I."/>
            <person name="Walters M.S."/>
            <person name="Crist M.B."/>
            <person name="Noble-Wang J."/>
            <person name="Borlaug G."/>
            <person name="Rocha E.P.C."/>
            <person name="Criscuolo A."/>
            <person name="Touchon M."/>
            <person name="Davis J.P."/>
            <person name="Holt K.E."/>
            <person name="McQuiston J.R."/>
            <person name="Brisse S."/>
        </authorList>
    </citation>
    <scope>NUCLEOTIDE SEQUENCE</scope>
</reference>
<evidence type="ECO:0000313" key="2">
    <source>
        <dbReference type="EMBL" id="DAC75648.1"/>
    </source>
</evidence>
<proteinExistence type="predicted"/>
<reference evidence="1" key="3">
    <citation type="journal article" date="2016" name="Genome Announc.">
        <title>Complete Genome Sequences of Four Strains from the 2015-2016 Elizabethkingia anophelis Outbreak.</title>
        <authorList>
            <person name="Nicholson A.C."/>
            <person name="Whitney A.M."/>
            <person name="Emery B.D."/>
            <person name="Bell M.E."/>
            <person name="Gartin J.T."/>
            <person name="Humrighouse B.W."/>
            <person name="Loparev V.N."/>
            <person name="Batra D."/>
            <person name="Sheth M."/>
            <person name="Rowe L.A."/>
            <person name="Juieng P."/>
            <person name="Knipe K."/>
            <person name="Gulvik C."/>
            <person name="McQuiston J.R."/>
        </authorList>
    </citation>
    <scope>NUCLEOTIDE SEQUENCE</scope>
</reference>
<reference evidence="1" key="5">
    <citation type="journal article" date="2017" name="Genome Announc.">
        <title>Complete Circularized Genome Sequences of Four Strains of Elizabethkingia anophelis, Including Two Novel Strains Isolated from Wild-Caught Anopheles sinensis.</title>
        <authorList>
            <person name="Pei D."/>
            <person name="Nicholson A.C."/>
            <person name="Jiang J."/>
            <person name="Chen H."/>
            <person name="Whitney A.M."/>
            <person name="Villarma A."/>
            <person name="Bell M."/>
            <person name="Humrighouse B."/>
            <person name="Rowe L.A."/>
            <person name="Sheth M."/>
            <person name="Batra D."/>
            <person name="Juieng P."/>
            <person name="Loparev V.N."/>
            <person name="McQuiston J.R."/>
            <person name="Lan Y."/>
            <person name="Ma Y."/>
            <person name="Xu J."/>
        </authorList>
    </citation>
    <scope>NUCLEOTIDE SEQUENCE</scope>
</reference>
<dbReference type="EMBL" id="BK010606">
    <property type="protein sequence ID" value="DAC75463.1"/>
    <property type="molecule type" value="Genomic_DNA"/>
</dbReference>